<reference evidence="2" key="2">
    <citation type="submission" date="2025-08" db="UniProtKB">
        <authorList>
            <consortium name="Ensembl"/>
        </authorList>
    </citation>
    <scope>IDENTIFICATION</scope>
    <source>
        <strain evidence="2">broiler</strain>
    </source>
</reference>
<dbReference type="GO" id="GO:0007165">
    <property type="term" value="P:signal transduction"/>
    <property type="evidence" value="ECO:0007669"/>
    <property type="project" value="InterPro"/>
</dbReference>
<dbReference type="InterPro" id="IPR011029">
    <property type="entry name" value="DEATH-like_dom_sf"/>
</dbReference>
<reference evidence="2" key="3">
    <citation type="submission" date="2025-09" db="UniProtKB">
        <authorList>
            <consortium name="Ensembl"/>
        </authorList>
    </citation>
    <scope>IDENTIFICATION</scope>
    <source>
        <strain evidence="2">broiler</strain>
    </source>
</reference>
<evidence type="ECO:0000259" key="1">
    <source>
        <dbReference type="PROSITE" id="PS50017"/>
    </source>
</evidence>
<gene>
    <name evidence="2" type="primary">CRADD</name>
</gene>
<organism evidence="2 3">
    <name type="scientific">Gallus gallus</name>
    <name type="common">Chicken</name>
    <dbReference type="NCBI Taxonomy" id="9031"/>
    <lineage>
        <taxon>Eukaryota</taxon>
        <taxon>Metazoa</taxon>
        <taxon>Chordata</taxon>
        <taxon>Craniata</taxon>
        <taxon>Vertebrata</taxon>
        <taxon>Euteleostomi</taxon>
        <taxon>Archelosauria</taxon>
        <taxon>Archosauria</taxon>
        <taxon>Dinosauria</taxon>
        <taxon>Saurischia</taxon>
        <taxon>Theropoda</taxon>
        <taxon>Coelurosauria</taxon>
        <taxon>Aves</taxon>
        <taxon>Neognathae</taxon>
        <taxon>Galloanserae</taxon>
        <taxon>Galliformes</taxon>
        <taxon>Phasianidae</taxon>
        <taxon>Phasianinae</taxon>
        <taxon>Gallus</taxon>
    </lineage>
</organism>
<dbReference type="PROSITE" id="PS50017">
    <property type="entry name" value="DEATH_DOMAIN"/>
    <property type="match status" value="1"/>
</dbReference>
<dbReference type="InterPro" id="IPR000488">
    <property type="entry name" value="Death_dom"/>
</dbReference>
<sequence length="200" mass="22263">MDTVCLFWYLLSFPWGFVLGIRYRVSTIVTVSAAYMDKSGALKTLSLSYVTVCGVFVSSSHEGSGVLENTTALNRNPGFGDLVVLILEHQMGRQSQGIRIPGDATEIAPCILKSSPTDQQMNKLARRLGPEWEHIVLCLGLSHTDIYRCKVNHPHNVQSQIVAAFVLWRQRFGKSATIQSLQASLMAEEVDPSVMRYMLE</sequence>
<dbReference type="GO" id="GO:0070513">
    <property type="term" value="F:death domain binding"/>
    <property type="evidence" value="ECO:0007669"/>
    <property type="project" value="InterPro"/>
</dbReference>
<dbReference type="CDD" id="cd08319">
    <property type="entry name" value="Death_RAIDD"/>
    <property type="match status" value="1"/>
</dbReference>
<dbReference type="Pfam" id="PF00531">
    <property type="entry name" value="Death"/>
    <property type="match status" value="1"/>
</dbReference>
<dbReference type="AlphaFoldDB" id="A0A8V0Y757"/>
<dbReference type="FunFam" id="1.10.533.10:FF:000058">
    <property type="entry name" value="death domain-containing protein CRADD isoform X1"/>
    <property type="match status" value="1"/>
</dbReference>
<proteinExistence type="predicted"/>
<dbReference type="SUPFAM" id="SSF47986">
    <property type="entry name" value="DEATH domain"/>
    <property type="match status" value="1"/>
</dbReference>
<dbReference type="PANTHER" id="PTHR15034">
    <property type="entry name" value="DEATH DOMAIN-CONTAINING PROTEIN CRADD"/>
    <property type="match status" value="1"/>
</dbReference>
<reference evidence="2" key="1">
    <citation type="submission" date="2020-11" db="EMBL/GenBank/DDBJ databases">
        <title>Gallus gallus (Chicken) genome, bGalGal1, GRCg7b, maternal haplotype autosomes + Z &amp; W.</title>
        <authorList>
            <person name="Warren W."/>
            <person name="Formenti G."/>
            <person name="Fedrigo O."/>
            <person name="Haase B."/>
            <person name="Mountcastle J."/>
            <person name="Balacco J."/>
            <person name="Tracey A."/>
            <person name="Schneider V."/>
            <person name="Okimoto R."/>
            <person name="Cheng H."/>
            <person name="Hawken R."/>
            <person name="Howe K."/>
            <person name="Jarvis E.D."/>
        </authorList>
    </citation>
    <scope>NUCLEOTIDE SEQUENCE [LARGE SCALE GENOMIC DNA]</scope>
    <source>
        <strain evidence="2">Broiler</strain>
    </source>
</reference>
<name>A0A8V0Y757_CHICK</name>
<dbReference type="GeneTree" id="ENSGT00390000014448"/>
<keyword evidence="3" id="KW-1185">Reference proteome</keyword>
<dbReference type="OrthoDB" id="10031931at2759"/>
<dbReference type="PANTHER" id="PTHR15034:SF5">
    <property type="entry name" value="DEATH DOMAIN-CONTAINING PROTEIN CRADD"/>
    <property type="match status" value="1"/>
</dbReference>
<evidence type="ECO:0000313" key="2">
    <source>
        <dbReference type="Ensembl" id="ENSGALP00010014215.1"/>
    </source>
</evidence>
<dbReference type="Ensembl" id="ENSGALT00010025012.1">
    <property type="protein sequence ID" value="ENSGALP00010014215.1"/>
    <property type="gene ID" value="ENSGALG00010010466.1"/>
</dbReference>
<dbReference type="Gene3D" id="1.10.533.10">
    <property type="entry name" value="Death Domain, Fas"/>
    <property type="match status" value="1"/>
</dbReference>
<dbReference type="SMART" id="SM00005">
    <property type="entry name" value="DEATH"/>
    <property type="match status" value="1"/>
</dbReference>
<dbReference type="Proteomes" id="UP000000539">
    <property type="component" value="Chromosome 1"/>
</dbReference>
<dbReference type="InterPro" id="IPR037926">
    <property type="entry name" value="CRADD_Death"/>
</dbReference>
<dbReference type="InterPro" id="IPR037939">
    <property type="entry name" value="CRADD"/>
</dbReference>
<accession>A0A8V0Y757</accession>
<feature type="domain" description="Death" evidence="1">
    <location>
        <begin position="117"/>
        <end position="185"/>
    </location>
</feature>
<protein>
    <submittedName>
        <fullName evidence="2">CASP2 and RIPK1 domain containing adaptor with death domain</fullName>
    </submittedName>
</protein>
<evidence type="ECO:0000313" key="3">
    <source>
        <dbReference type="Proteomes" id="UP000000539"/>
    </source>
</evidence>
<dbReference type="GO" id="GO:0002020">
    <property type="term" value="F:protease binding"/>
    <property type="evidence" value="ECO:0007669"/>
    <property type="project" value="InterPro"/>
</dbReference>